<dbReference type="InterPro" id="IPR010920">
    <property type="entry name" value="LSM_dom_sf"/>
</dbReference>
<gene>
    <name evidence="9" type="ORF">J2S19_004815</name>
</gene>
<proteinExistence type="inferred from homology"/>
<evidence type="ECO:0000256" key="6">
    <source>
        <dbReference type="SAM" id="Phobius"/>
    </source>
</evidence>
<dbReference type="SUPFAM" id="SSF50182">
    <property type="entry name" value="Sm-like ribonucleoproteins"/>
    <property type="match status" value="1"/>
</dbReference>
<dbReference type="PANTHER" id="PTHR30414:SF0">
    <property type="entry name" value="MINICONDUCTANCE MECHANOSENSITIVE CHANNEL YBDG"/>
    <property type="match status" value="1"/>
</dbReference>
<keyword evidence="5 6" id="KW-0472">Membrane</keyword>
<comment type="subcellular location">
    <subcellularLocation>
        <location evidence="1">Endomembrane system</location>
        <topology evidence="1">Multi-pass membrane protein</topology>
    </subcellularLocation>
</comment>
<feature type="transmembrane region" description="Helical" evidence="6">
    <location>
        <begin position="137"/>
        <end position="157"/>
    </location>
</feature>
<reference evidence="9 10" key="1">
    <citation type="submission" date="2023-07" db="EMBL/GenBank/DDBJ databases">
        <title>Genomic Encyclopedia of Type Strains, Phase IV (KMG-IV): sequencing the most valuable type-strain genomes for metagenomic binning, comparative biology and taxonomic classification.</title>
        <authorList>
            <person name="Goeker M."/>
        </authorList>
    </citation>
    <scope>NUCLEOTIDE SEQUENCE [LARGE SCALE GENOMIC DNA]</scope>
    <source>
        <strain evidence="9 10">DSM 29005</strain>
    </source>
</reference>
<accession>A0ABT9ZMF8</accession>
<feature type="transmembrane region" description="Helical" evidence="6">
    <location>
        <begin position="98"/>
        <end position="116"/>
    </location>
</feature>
<evidence type="ECO:0000259" key="8">
    <source>
        <dbReference type="Pfam" id="PF21082"/>
    </source>
</evidence>
<evidence type="ECO:0000256" key="3">
    <source>
        <dbReference type="ARBA" id="ARBA00022692"/>
    </source>
</evidence>
<feature type="transmembrane region" description="Helical" evidence="6">
    <location>
        <begin position="163"/>
        <end position="180"/>
    </location>
</feature>
<organism evidence="9 10">
    <name type="scientific">Metabacillus malikii</name>
    <dbReference type="NCBI Taxonomy" id="1504265"/>
    <lineage>
        <taxon>Bacteria</taxon>
        <taxon>Bacillati</taxon>
        <taxon>Bacillota</taxon>
        <taxon>Bacilli</taxon>
        <taxon>Bacillales</taxon>
        <taxon>Bacillaceae</taxon>
        <taxon>Metabacillus</taxon>
    </lineage>
</organism>
<comment type="caution">
    <text evidence="9">The sequence shown here is derived from an EMBL/GenBank/DDBJ whole genome shotgun (WGS) entry which is preliminary data.</text>
</comment>
<feature type="domain" description="Mechanosensitive ion channel MscS" evidence="7">
    <location>
        <begin position="182"/>
        <end position="250"/>
    </location>
</feature>
<comment type="similarity">
    <text evidence="2">Belongs to the MscS (TC 1.A.23) family.</text>
</comment>
<evidence type="ECO:0000256" key="5">
    <source>
        <dbReference type="ARBA" id="ARBA00023136"/>
    </source>
</evidence>
<dbReference type="InterPro" id="IPR023408">
    <property type="entry name" value="MscS_beta-dom_sf"/>
</dbReference>
<name>A0ABT9ZMF8_9BACI</name>
<dbReference type="Gene3D" id="2.30.30.60">
    <property type="match status" value="1"/>
</dbReference>
<dbReference type="Pfam" id="PF21082">
    <property type="entry name" value="MS_channel_3rd"/>
    <property type="match status" value="1"/>
</dbReference>
<dbReference type="EMBL" id="JAUSUD010000041">
    <property type="protein sequence ID" value="MDQ0233468.1"/>
    <property type="molecule type" value="Genomic_DNA"/>
</dbReference>
<dbReference type="Proteomes" id="UP001234495">
    <property type="component" value="Unassembled WGS sequence"/>
</dbReference>
<evidence type="ECO:0000259" key="7">
    <source>
        <dbReference type="Pfam" id="PF00924"/>
    </source>
</evidence>
<evidence type="ECO:0000256" key="4">
    <source>
        <dbReference type="ARBA" id="ARBA00022989"/>
    </source>
</evidence>
<keyword evidence="10" id="KW-1185">Reference proteome</keyword>
<feature type="transmembrane region" description="Helical" evidence="6">
    <location>
        <begin position="69"/>
        <end position="86"/>
    </location>
</feature>
<evidence type="ECO:0000256" key="1">
    <source>
        <dbReference type="ARBA" id="ARBA00004127"/>
    </source>
</evidence>
<keyword evidence="4 6" id="KW-1133">Transmembrane helix</keyword>
<evidence type="ECO:0000313" key="9">
    <source>
        <dbReference type="EMBL" id="MDQ0233468.1"/>
    </source>
</evidence>
<protein>
    <submittedName>
        <fullName evidence="9">Miniconductance mechanosensitive channel</fullName>
    </submittedName>
</protein>
<evidence type="ECO:0000256" key="2">
    <source>
        <dbReference type="ARBA" id="ARBA00008017"/>
    </source>
</evidence>
<keyword evidence="3 6" id="KW-0812">Transmembrane</keyword>
<sequence length="423" mass="48288">MKFIENMLESSNMNPTVVNVLSNVLMIVFIAIVAIIANFLTKKIVIKIISQIVRKNKFQWDDILFERKVFHRLSHFVPAIIIYSFAETFPAYEDWIQKGAVTYIIIISLLMMNNVFNAINDIYQTYDISKVRPIKGYLQVIEIVAVTLGIILIIANLIGKSPLLLLSGIGALSAVFMLVFKDSLLGLVAGIQLTSNDMVRVGDWIEMPKYGADGDIIDISLNTVKVQNWDKTIVTIPSYALISDSFKNWRGMQNSGGRRIKRSVFIDSSSISFCTAEMMEKFKYIHYLSDYIVERENEIAEYNRRNDVDRSNRVNGRALTNIGVFRAYIDNYLKHHPGINQDMTLMVRQLAPTEHGLPLEIYCFTNDIRWAVYESIQGDIFDHIFAVAPEFGLQIFQSPSGSDLRALIEETKKEEEMTRELGH</sequence>
<feature type="domain" description="Mechanosensitive ion channel MscS C-terminal" evidence="8">
    <location>
        <begin position="333"/>
        <end position="394"/>
    </location>
</feature>
<evidence type="ECO:0000313" key="10">
    <source>
        <dbReference type="Proteomes" id="UP001234495"/>
    </source>
</evidence>
<dbReference type="PANTHER" id="PTHR30414">
    <property type="entry name" value="MINICONDUCTANCE MECHANOSENSITIVE CHANNEL YBDG"/>
    <property type="match status" value="1"/>
</dbReference>
<dbReference type="InterPro" id="IPR049278">
    <property type="entry name" value="MS_channel_C"/>
</dbReference>
<dbReference type="InterPro" id="IPR006685">
    <property type="entry name" value="MscS_channel_2nd"/>
</dbReference>
<feature type="transmembrane region" description="Helical" evidence="6">
    <location>
        <begin position="20"/>
        <end position="40"/>
    </location>
</feature>
<dbReference type="InterPro" id="IPR030192">
    <property type="entry name" value="YbdG"/>
</dbReference>
<dbReference type="Pfam" id="PF00924">
    <property type="entry name" value="MS_channel_2nd"/>
    <property type="match status" value="1"/>
</dbReference>
<dbReference type="RefSeq" id="WP_307346862.1">
    <property type="nucleotide sequence ID" value="NZ_JAUSUD010000041.1"/>
</dbReference>